<evidence type="ECO:0000259" key="6">
    <source>
        <dbReference type="Pfam" id="PF01229"/>
    </source>
</evidence>
<dbReference type="SUPFAM" id="SSF51445">
    <property type="entry name" value="(Trans)glycosidases"/>
    <property type="match status" value="1"/>
</dbReference>
<dbReference type="Gene3D" id="2.60.40.1500">
    <property type="entry name" value="Glycosyl hydrolase domain, family 39"/>
    <property type="match status" value="1"/>
</dbReference>
<dbReference type="PANTHER" id="PTHR12631">
    <property type="entry name" value="ALPHA-L-IDURONIDASE"/>
    <property type="match status" value="1"/>
</dbReference>
<dbReference type="PRINTS" id="PR00745">
    <property type="entry name" value="GLHYDRLASE39"/>
</dbReference>
<dbReference type="PANTHER" id="PTHR12631:SF10">
    <property type="entry name" value="BETA-XYLOSIDASE-LIKE PROTEIN-RELATED"/>
    <property type="match status" value="1"/>
</dbReference>
<dbReference type="InterPro" id="IPR017853">
    <property type="entry name" value="GH"/>
</dbReference>
<keyword evidence="5" id="KW-0732">Signal</keyword>
<feature type="signal peptide" evidence="5">
    <location>
        <begin position="1"/>
        <end position="19"/>
    </location>
</feature>
<dbReference type="OrthoDB" id="9776971at2"/>
<evidence type="ECO:0000256" key="1">
    <source>
        <dbReference type="ARBA" id="ARBA00008875"/>
    </source>
</evidence>
<dbReference type="Gene3D" id="3.20.20.80">
    <property type="entry name" value="Glycosidases"/>
    <property type="match status" value="1"/>
</dbReference>
<dbReference type="SUPFAM" id="SSF51011">
    <property type="entry name" value="Glycosyl hydrolase domain"/>
    <property type="match status" value="1"/>
</dbReference>
<dbReference type="InterPro" id="IPR049166">
    <property type="entry name" value="GH39_cat"/>
</dbReference>
<feature type="active site" description="Proton donor" evidence="4">
    <location>
        <position position="178"/>
    </location>
</feature>
<keyword evidence="8" id="KW-1185">Reference proteome</keyword>
<evidence type="ECO:0000313" key="8">
    <source>
        <dbReference type="Proteomes" id="UP000239068"/>
    </source>
</evidence>
<dbReference type="GO" id="GO:0005975">
    <property type="term" value="P:carbohydrate metabolic process"/>
    <property type="evidence" value="ECO:0007669"/>
    <property type="project" value="InterPro"/>
</dbReference>
<feature type="chain" id="PRO_5015640781" evidence="5">
    <location>
        <begin position="20"/>
        <end position="523"/>
    </location>
</feature>
<proteinExistence type="inferred from homology"/>
<sequence length="523" mass="59400">MNIKSILLLLSLFYLPTNAQQRTISVDVNKVKGELSPSYLYCIGAGRANEGLRADWQAQLKEVQQEIGFKYIRFHGILSDDMGVYFEDQAGTPIYNWQYVDRLYDFLLTQNIKPIVELSFMPSALASDDKTVFWWKGNVTPPKDYAKWNGLITAFVKHLEERYGKEEVKTWLFELWNEPNHPAFFISNNIEFPNKLDAYMKLYSETAKAVKLVSTDYKVGGPATSGTAWISDFIELCVANNWSVDFVSTHAYGVKGDGLDEFGTKKLILRPDLDVLPSRVANSKQDILKSPRPDLPLHFTEWNTSYSPADLIHDTYFNAAYILNVLKKSENEATSMSYWTFTDIFEEAGPPKTPFHGGFGLINLQDIKKPSYFAYEFLAGLGNKELTTDDQSAIVCKDDKGNVQALFWNLTNIDFKGSYNNEYFGKEVPANSIGDVTLKVNNLQPGTYNVQVYQTGYLVNDAYTKYIQMGSPSQITKAQEKQLKEASENNPVEELTVTIKDGKFAKTLKIKENDVFFMTMTKM</sequence>
<dbReference type="Pfam" id="PF01229">
    <property type="entry name" value="Glyco_hydro_39"/>
    <property type="match status" value="1"/>
</dbReference>
<protein>
    <submittedName>
        <fullName evidence="7">Glycoside hydrolase</fullName>
    </submittedName>
</protein>
<gene>
    <name evidence="7" type="ORF">BTO16_11945</name>
</gene>
<evidence type="ECO:0000256" key="5">
    <source>
        <dbReference type="SAM" id="SignalP"/>
    </source>
</evidence>
<comment type="caution">
    <text evidence="7">The sequence shown here is derived from an EMBL/GenBank/DDBJ whole genome shotgun (WGS) entry which is preliminary data.</text>
</comment>
<dbReference type="InterPro" id="IPR000514">
    <property type="entry name" value="Glyco_hydro_39"/>
</dbReference>
<name>A0A2S7WG38_9FLAO</name>
<dbReference type="AlphaFoldDB" id="A0A2S7WG38"/>
<keyword evidence="3" id="KW-0326">Glycosidase</keyword>
<accession>A0A2S7WG38</accession>
<evidence type="ECO:0000256" key="2">
    <source>
        <dbReference type="ARBA" id="ARBA00022801"/>
    </source>
</evidence>
<evidence type="ECO:0000256" key="3">
    <source>
        <dbReference type="ARBA" id="ARBA00023295"/>
    </source>
</evidence>
<dbReference type="Proteomes" id="UP000239068">
    <property type="component" value="Unassembled WGS sequence"/>
</dbReference>
<keyword evidence="2 7" id="KW-0378">Hydrolase</keyword>
<dbReference type="PROSITE" id="PS01027">
    <property type="entry name" value="GLYCOSYL_HYDROL_F39"/>
    <property type="match status" value="1"/>
</dbReference>
<feature type="domain" description="Glycosyl hydrolases family 39 N-terminal catalytic" evidence="6">
    <location>
        <begin position="24"/>
        <end position="497"/>
    </location>
</feature>
<evidence type="ECO:0000313" key="7">
    <source>
        <dbReference type="EMBL" id="PQJ76598.1"/>
    </source>
</evidence>
<reference evidence="7 8" key="1">
    <citation type="submission" date="2016-12" db="EMBL/GenBank/DDBJ databases">
        <title>Trade-off between light-utilization and light-protection in marine flavobacteria.</title>
        <authorList>
            <person name="Kumagai Y."/>
            <person name="Yoshizawa S."/>
            <person name="Kogure K."/>
            <person name="Iwasaki W."/>
        </authorList>
    </citation>
    <scope>NUCLEOTIDE SEQUENCE [LARGE SCALE GENOMIC DNA]</scope>
    <source>
        <strain evidence="7 8">ATCC 43844</strain>
    </source>
</reference>
<evidence type="ECO:0000256" key="4">
    <source>
        <dbReference type="PIRSR" id="PIRSR600514-1"/>
    </source>
</evidence>
<dbReference type="InterPro" id="IPR051923">
    <property type="entry name" value="Glycosyl_Hydrolase_39"/>
</dbReference>
<dbReference type="EMBL" id="MSCM01000002">
    <property type="protein sequence ID" value="PQJ76598.1"/>
    <property type="molecule type" value="Genomic_DNA"/>
</dbReference>
<dbReference type="RefSeq" id="WP_105021915.1">
    <property type="nucleotide sequence ID" value="NZ_MSCM01000002.1"/>
</dbReference>
<dbReference type="InterPro" id="IPR049165">
    <property type="entry name" value="GH39_as"/>
</dbReference>
<dbReference type="GO" id="GO:0004553">
    <property type="term" value="F:hydrolase activity, hydrolyzing O-glycosyl compounds"/>
    <property type="evidence" value="ECO:0007669"/>
    <property type="project" value="InterPro"/>
</dbReference>
<organism evidence="7 8">
    <name type="scientific">Polaribacter glomeratus</name>
    <dbReference type="NCBI Taxonomy" id="102"/>
    <lineage>
        <taxon>Bacteria</taxon>
        <taxon>Pseudomonadati</taxon>
        <taxon>Bacteroidota</taxon>
        <taxon>Flavobacteriia</taxon>
        <taxon>Flavobacteriales</taxon>
        <taxon>Flavobacteriaceae</taxon>
    </lineage>
</organism>
<comment type="similarity">
    <text evidence="1">Belongs to the glycosyl hydrolase 39 family.</text>
</comment>